<sequence length="192" mass="21194">QGVQTLTATANIGRNENTPVDKRPAATIDLTDDAPKKQKTNENIADSRPVGASPTVSMSMSGRQSQATPLQDTPTKANVGPGSGTTPTKNGMPFPRACPKCNIHFNLLEPMKNHMRYCCPERMQHFFPRVGNVELSRPQNTVEESDRGKLIMLVSDFYYGKHAGDPLLVQQDQKTNTTFKCFSCQKVLKKTI</sequence>
<dbReference type="Proteomes" id="UP001162483">
    <property type="component" value="Unassembled WGS sequence"/>
</dbReference>
<feature type="non-terminal residue" evidence="2">
    <location>
        <position position="1"/>
    </location>
</feature>
<organism evidence="2 3">
    <name type="scientific">Staurois parvus</name>
    <dbReference type="NCBI Taxonomy" id="386267"/>
    <lineage>
        <taxon>Eukaryota</taxon>
        <taxon>Metazoa</taxon>
        <taxon>Chordata</taxon>
        <taxon>Craniata</taxon>
        <taxon>Vertebrata</taxon>
        <taxon>Euteleostomi</taxon>
        <taxon>Amphibia</taxon>
        <taxon>Batrachia</taxon>
        <taxon>Anura</taxon>
        <taxon>Neobatrachia</taxon>
        <taxon>Ranoidea</taxon>
        <taxon>Ranidae</taxon>
        <taxon>Staurois</taxon>
    </lineage>
</organism>
<protein>
    <recommendedName>
        <fullName evidence="4">Zinc finger protein 280D</fullName>
    </recommendedName>
</protein>
<name>A0ABN9H119_9NEOB</name>
<feature type="compositionally biased region" description="Polar residues" evidence="1">
    <location>
        <begin position="54"/>
        <end position="76"/>
    </location>
</feature>
<proteinExistence type="predicted"/>
<evidence type="ECO:0000313" key="2">
    <source>
        <dbReference type="EMBL" id="CAI9615305.1"/>
    </source>
</evidence>
<reference evidence="2" key="1">
    <citation type="submission" date="2023-05" db="EMBL/GenBank/DDBJ databases">
        <authorList>
            <person name="Stuckert A."/>
        </authorList>
    </citation>
    <scope>NUCLEOTIDE SEQUENCE</scope>
</reference>
<keyword evidence="3" id="KW-1185">Reference proteome</keyword>
<dbReference type="EMBL" id="CATNWA010019849">
    <property type="protein sequence ID" value="CAI9615305.1"/>
    <property type="molecule type" value="Genomic_DNA"/>
</dbReference>
<comment type="caution">
    <text evidence="2">The sequence shown here is derived from an EMBL/GenBank/DDBJ whole genome shotgun (WGS) entry which is preliminary data.</text>
</comment>
<evidence type="ECO:0000313" key="3">
    <source>
        <dbReference type="Proteomes" id="UP001162483"/>
    </source>
</evidence>
<feature type="compositionally biased region" description="Polar residues" evidence="1">
    <location>
        <begin position="1"/>
        <end position="18"/>
    </location>
</feature>
<evidence type="ECO:0008006" key="4">
    <source>
        <dbReference type="Google" id="ProtNLM"/>
    </source>
</evidence>
<accession>A0ABN9H119</accession>
<evidence type="ECO:0000256" key="1">
    <source>
        <dbReference type="SAM" id="MobiDB-lite"/>
    </source>
</evidence>
<feature type="region of interest" description="Disordered" evidence="1">
    <location>
        <begin position="1"/>
        <end position="91"/>
    </location>
</feature>
<gene>
    <name evidence="2" type="ORF">SPARVUS_LOCUS15212666</name>
</gene>